<organism evidence="2 3">
    <name type="scientific">Portunus trituberculatus</name>
    <name type="common">Swimming crab</name>
    <name type="synonym">Neptunus trituberculatus</name>
    <dbReference type="NCBI Taxonomy" id="210409"/>
    <lineage>
        <taxon>Eukaryota</taxon>
        <taxon>Metazoa</taxon>
        <taxon>Ecdysozoa</taxon>
        <taxon>Arthropoda</taxon>
        <taxon>Crustacea</taxon>
        <taxon>Multicrustacea</taxon>
        <taxon>Malacostraca</taxon>
        <taxon>Eumalacostraca</taxon>
        <taxon>Eucarida</taxon>
        <taxon>Decapoda</taxon>
        <taxon>Pleocyemata</taxon>
        <taxon>Brachyura</taxon>
        <taxon>Eubrachyura</taxon>
        <taxon>Portunoidea</taxon>
        <taxon>Portunidae</taxon>
        <taxon>Portuninae</taxon>
        <taxon>Portunus</taxon>
    </lineage>
</organism>
<name>A0A5B7DAV4_PORTR</name>
<evidence type="ECO:0000313" key="2">
    <source>
        <dbReference type="EMBL" id="MPC18488.1"/>
    </source>
</evidence>
<keyword evidence="3" id="KW-1185">Reference proteome</keyword>
<accession>A0A5B7DAV4</accession>
<reference evidence="2 3" key="1">
    <citation type="submission" date="2019-05" db="EMBL/GenBank/DDBJ databases">
        <title>Another draft genome of Portunus trituberculatus and its Hox gene families provides insights of decapod evolution.</title>
        <authorList>
            <person name="Jeong J.-H."/>
            <person name="Song I."/>
            <person name="Kim S."/>
            <person name="Choi T."/>
            <person name="Kim D."/>
            <person name="Ryu S."/>
            <person name="Kim W."/>
        </authorList>
    </citation>
    <scope>NUCLEOTIDE SEQUENCE [LARGE SCALE GENOMIC DNA]</scope>
    <source>
        <tissue evidence="2">Muscle</tissue>
    </source>
</reference>
<comment type="caution">
    <text evidence="2">The sequence shown here is derived from an EMBL/GenBank/DDBJ whole genome shotgun (WGS) entry which is preliminary data.</text>
</comment>
<gene>
    <name evidence="2" type="ORF">E2C01_011374</name>
</gene>
<proteinExistence type="predicted"/>
<feature type="region of interest" description="Disordered" evidence="1">
    <location>
        <begin position="40"/>
        <end position="70"/>
    </location>
</feature>
<sequence length="70" mass="7895">MRDERWVGKRRKKGQIKDGEGLKKILEGILGKGGRSVTLRLNDLEDEEEEEEEEEKGEGGGERAGKKNRG</sequence>
<dbReference type="AlphaFoldDB" id="A0A5B7DAV4"/>
<dbReference type="EMBL" id="VSRR010000684">
    <property type="protein sequence ID" value="MPC18488.1"/>
    <property type="molecule type" value="Genomic_DNA"/>
</dbReference>
<feature type="compositionally biased region" description="Basic and acidic residues" evidence="1">
    <location>
        <begin position="57"/>
        <end position="70"/>
    </location>
</feature>
<dbReference type="Proteomes" id="UP000324222">
    <property type="component" value="Unassembled WGS sequence"/>
</dbReference>
<evidence type="ECO:0000313" key="3">
    <source>
        <dbReference type="Proteomes" id="UP000324222"/>
    </source>
</evidence>
<protein>
    <submittedName>
        <fullName evidence="2">Uncharacterized protein</fullName>
    </submittedName>
</protein>
<evidence type="ECO:0000256" key="1">
    <source>
        <dbReference type="SAM" id="MobiDB-lite"/>
    </source>
</evidence>
<feature type="compositionally biased region" description="Acidic residues" evidence="1">
    <location>
        <begin position="44"/>
        <end position="56"/>
    </location>
</feature>